<protein>
    <recommendedName>
        <fullName evidence="10">1,4-alpha-glucan branching enzyme GlgB</fullName>
        <ecNumber evidence="10">2.4.1.18</ecNumber>
    </recommendedName>
    <alternativeName>
        <fullName evidence="10">1,4-alpha-D-glucan:1,4-alpha-D-glucan 6-glucosyl-transferase</fullName>
    </alternativeName>
    <alternativeName>
        <fullName evidence="10">Alpha-(1-&gt;4)-glucan branching enzyme</fullName>
    </alternativeName>
    <alternativeName>
        <fullName evidence="10">Glycogen branching enzyme</fullName>
        <shortName evidence="10">BE</shortName>
    </alternativeName>
</protein>
<dbReference type="Gene3D" id="2.60.40.10">
    <property type="entry name" value="Immunoglobulins"/>
    <property type="match status" value="1"/>
</dbReference>
<keyword evidence="9 10" id="KW-0119">Carbohydrate metabolism</keyword>
<dbReference type="Pfam" id="PF02806">
    <property type="entry name" value="Alpha-amylase_C"/>
    <property type="match status" value="1"/>
</dbReference>
<dbReference type="RefSeq" id="WP_139076018.1">
    <property type="nucleotide sequence ID" value="NZ_VDFU01000006.1"/>
</dbReference>
<dbReference type="GO" id="GO:0003844">
    <property type="term" value="F:1,4-alpha-glucan branching enzyme activity"/>
    <property type="evidence" value="ECO:0007669"/>
    <property type="project" value="UniProtKB-UniRule"/>
</dbReference>
<dbReference type="CDD" id="cd02855">
    <property type="entry name" value="E_set_GBE_prok_N"/>
    <property type="match status" value="1"/>
</dbReference>
<keyword evidence="5 10" id="KW-0321">Glycogen metabolism</keyword>
<dbReference type="InterPro" id="IPR054169">
    <property type="entry name" value="GlgB_N"/>
</dbReference>
<dbReference type="InterPro" id="IPR006047">
    <property type="entry name" value="GH13_cat_dom"/>
</dbReference>
<dbReference type="SUPFAM" id="SSF81296">
    <property type="entry name" value="E set domains"/>
    <property type="match status" value="1"/>
</dbReference>
<dbReference type="FunFam" id="3.20.20.80:FF:000003">
    <property type="entry name" value="1,4-alpha-glucan branching enzyme GlgB"/>
    <property type="match status" value="1"/>
</dbReference>
<dbReference type="SUPFAM" id="SSF51445">
    <property type="entry name" value="(Trans)glycosidases"/>
    <property type="match status" value="1"/>
</dbReference>
<keyword evidence="7 10" id="KW-0808">Transferase</keyword>
<dbReference type="InterPro" id="IPR037439">
    <property type="entry name" value="Branching_enzy"/>
</dbReference>
<evidence type="ECO:0000313" key="13">
    <source>
        <dbReference type="EMBL" id="TNC50697.1"/>
    </source>
</evidence>
<dbReference type="Pfam" id="PF02922">
    <property type="entry name" value="CBM_48"/>
    <property type="match status" value="1"/>
</dbReference>
<dbReference type="AlphaFoldDB" id="A0A5C4N175"/>
<comment type="catalytic activity">
    <reaction evidence="1 10">
        <text>Transfers a segment of a (1-&gt;4)-alpha-D-glucan chain to a primary hydroxy group in a similar glucan chain.</text>
        <dbReference type="EC" id="2.4.1.18"/>
    </reaction>
</comment>
<dbReference type="CDD" id="cd11322">
    <property type="entry name" value="AmyAc_Glg_BE"/>
    <property type="match status" value="1"/>
</dbReference>
<dbReference type="Proteomes" id="UP000305887">
    <property type="component" value="Unassembled WGS sequence"/>
</dbReference>
<name>A0A5C4N175_9RHOB</name>
<dbReference type="PANTHER" id="PTHR43651:SF3">
    <property type="entry name" value="1,4-ALPHA-GLUCAN-BRANCHING ENZYME"/>
    <property type="match status" value="1"/>
</dbReference>
<comment type="subunit">
    <text evidence="10">Monomer.</text>
</comment>
<feature type="active site" description="Proton donor" evidence="10 11">
    <location>
        <position position="462"/>
    </location>
</feature>
<dbReference type="UniPathway" id="UPA00164"/>
<keyword evidence="6 10" id="KW-0328">Glycosyltransferase</keyword>
<comment type="caution">
    <text evidence="13">The sequence shown here is derived from an EMBL/GenBank/DDBJ whole genome shotgun (WGS) entry which is preliminary data.</text>
</comment>
<dbReference type="SMART" id="SM00642">
    <property type="entry name" value="Aamy"/>
    <property type="match status" value="1"/>
</dbReference>
<dbReference type="InterPro" id="IPR013783">
    <property type="entry name" value="Ig-like_fold"/>
</dbReference>
<dbReference type="PANTHER" id="PTHR43651">
    <property type="entry name" value="1,4-ALPHA-GLUCAN-BRANCHING ENZYME"/>
    <property type="match status" value="1"/>
</dbReference>
<reference evidence="13 14" key="1">
    <citation type="submission" date="2019-06" db="EMBL/GenBank/DDBJ databases">
        <title>YIM 131921 draft genome.</title>
        <authorList>
            <person name="Jiang L."/>
        </authorList>
    </citation>
    <scope>NUCLEOTIDE SEQUENCE [LARGE SCALE GENOMIC DNA]</scope>
    <source>
        <strain evidence="13 14">YIM 131921</strain>
    </source>
</reference>
<evidence type="ECO:0000256" key="5">
    <source>
        <dbReference type="ARBA" id="ARBA00022600"/>
    </source>
</evidence>
<evidence type="ECO:0000256" key="8">
    <source>
        <dbReference type="ARBA" id="ARBA00023056"/>
    </source>
</evidence>
<dbReference type="InterPro" id="IPR044143">
    <property type="entry name" value="GlgB_N_E_set_prok"/>
</dbReference>
<gene>
    <name evidence="10 13" type="primary">glgB</name>
    <name evidence="13" type="ORF">FHG66_06890</name>
</gene>
<dbReference type="Gene3D" id="2.60.40.1180">
    <property type="entry name" value="Golgi alpha-mannosidase II"/>
    <property type="match status" value="1"/>
</dbReference>
<evidence type="ECO:0000256" key="10">
    <source>
        <dbReference type="HAMAP-Rule" id="MF_00685"/>
    </source>
</evidence>
<dbReference type="InterPro" id="IPR006048">
    <property type="entry name" value="A-amylase/branching_C"/>
</dbReference>
<dbReference type="NCBIfam" id="TIGR01515">
    <property type="entry name" value="branching_enzym"/>
    <property type="match status" value="1"/>
</dbReference>
<evidence type="ECO:0000256" key="2">
    <source>
        <dbReference type="ARBA" id="ARBA00002953"/>
    </source>
</evidence>
<evidence type="ECO:0000256" key="1">
    <source>
        <dbReference type="ARBA" id="ARBA00000826"/>
    </source>
</evidence>
<dbReference type="PIRSF" id="PIRSF000463">
    <property type="entry name" value="GlgB"/>
    <property type="match status" value="1"/>
</dbReference>
<dbReference type="FunFam" id="2.60.40.1180:FF:000002">
    <property type="entry name" value="1,4-alpha-glucan branching enzyme GlgB"/>
    <property type="match status" value="1"/>
</dbReference>
<sequence length="731" mass="82273">MNTVANHPLDSATIARLLAGRHDEPFSVLGPHVHGDETWVTAIDPGAEEMFAIIGSQDVPLPRIEGPLFCGRIPAGQSDYRLRGRGHGSTWTYDDAYRFGPVLGDLDEYLLGEGTHQCLWQALGAHVMDHQKVRGTHFAVWAPNARRVSVVGDFNAWDGRRHAMRRRGATGVWEIFVPGVGDLATYKYEIIGPHGELLPLKADPVGFGAQHPPETASVVRDISGYGWDDKEWMDLRADRNRRDAPISIYEVHLGSWKRVSADGGRPLSYREAAVELVSYAKEMGFTHLEFLPVSEYPFDGSWGYQPVGLYAPTIRFGPPHEFRDLVQAAHEAGLGILLDWVPGHFPSDAHGLARFDGTALYEHQDPREGFHQDWNTLIYNYGRREVANFLVANALFWLDEYHIDGLRVDAVASMLYRDYSRKAGEWVPNVHGGRENLEAIDVLRRMNEATYGRHPGIMTVAEESTSFPKVSAPTNVGGLGFGYKWNMGWMNDTLSYMHKEPVHRKYHHHQMTFGLQYAFSENFILPISHDEVVHGKGSMVAKMPGNWWEKCANLRAYYGFMWGHPGKKLLFMGCEFGQRAEWNHQIEIDWAAPAHGPEHRGIQRLVRDLNTLYRATPALHARDCDPEGFAWIEGGDAENSVFAWIRRGFETDAPCVVVSNFTPVERRDHRIGLPEGGRWREVMNTDAVLYDGGGRGNMGGVTAEERGWMGQPFSAPMTLPPLSTLIFQLDR</sequence>
<dbReference type="FunFam" id="2.60.40.10:FF:000169">
    <property type="entry name" value="1,4-alpha-glucan branching enzyme GlgB"/>
    <property type="match status" value="1"/>
</dbReference>
<evidence type="ECO:0000256" key="3">
    <source>
        <dbReference type="ARBA" id="ARBA00004964"/>
    </source>
</evidence>
<dbReference type="NCBIfam" id="NF008967">
    <property type="entry name" value="PRK12313.1"/>
    <property type="match status" value="1"/>
</dbReference>
<dbReference type="GO" id="GO:0005978">
    <property type="term" value="P:glycogen biosynthetic process"/>
    <property type="evidence" value="ECO:0007669"/>
    <property type="project" value="UniProtKB-UniRule"/>
</dbReference>
<proteinExistence type="inferred from homology"/>
<dbReference type="GO" id="GO:0005829">
    <property type="term" value="C:cytosol"/>
    <property type="evidence" value="ECO:0007669"/>
    <property type="project" value="TreeGrafter"/>
</dbReference>
<dbReference type="InterPro" id="IPR013780">
    <property type="entry name" value="Glyco_hydro_b"/>
</dbReference>
<evidence type="ECO:0000256" key="4">
    <source>
        <dbReference type="ARBA" id="ARBA00009000"/>
    </source>
</evidence>
<comment type="pathway">
    <text evidence="3 10">Glycan biosynthesis; glycogen biosynthesis.</text>
</comment>
<comment type="function">
    <text evidence="2 10">Catalyzes the formation of the alpha-1,6-glucosidic linkages in glycogen by scission of a 1,4-alpha-linked oligosaccharide from growing alpha-1,4-glucan chains and the subsequent attachment of the oligosaccharide to the alpha-1,6 position.</text>
</comment>
<accession>A0A5C4N175</accession>
<keyword evidence="8 10" id="KW-0320">Glycogen biosynthesis</keyword>
<dbReference type="GO" id="GO:0004553">
    <property type="term" value="F:hydrolase activity, hydrolyzing O-glycosyl compounds"/>
    <property type="evidence" value="ECO:0007669"/>
    <property type="project" value="InterPro"/>
</dbReference>
<dbReference type="NCBIfam" id="NF003811">
    <property type="entry name" value="PRK05402.1"/>
    <property type="match status" value="1"/>
</dbReference>
<dbReference type="InterPro" id="IPR004193">
    <property type="entry name" value="Glyco_hydro_13_N"/>
</dbReference>
<evidence type="ECO:0000256" key="7">
    <source>
        <dbReference type="ARBA" id="ARBA00022679"/>
    </source>
</evidence>
<dbReference type="EC" id="2.4.1.18" evidence="10"/>
<evidence type="ECO:0000313" key="14">
    <source>
        <dbReference type="Proteomes" id="UP000305887"/>
    </source>
</evidence>
<dbReference type="HAMAP" id="MF_00685">
    <property type="entry name" value="GlgB"/>
    <property type="match status" value="1"/>
</dbReference>
<dbReference type="InterPro" id="IPR017853">
    <property type="entry name" value="GH"/>
</dbReference>
<dbReference type="Gene3D" id="3.20.20.80">
    <property type="entry name" value="Glycosidases"/>
    <property type="match status" value="1"/>
</dbReference>
<feature type="active site" description="Nucleophile" evidence="10 11">
    <location>
        <position position="409"/>
    </location>
</feature>
<dbReference type="GO" id="GO:0043169">
    <property type="term" value="F:cation binding"/>
    <property type="evidence" value="ECO:0007669"/>
    <property type="project" value="InterPro"/>
</dbReference>
<dbReference type="SUPFAM" id="SSF51011">
    <property type="entry name" value="Glycosyl hydrolase domain"/>
    <property type="match status" value="1"/>
</dbReference>
<evidence type="ECO:0000256" key="9">
    <source>
        <dbReference type="ARBA" id="ARBA00023277"/>
    </source>
</evidence>
<dbReference type="EMBL" id="VDFU01000006">
    <property type="protein sequence ID" value="TNC50697.1"/>
    <property type="molecule type" value="Genomic_DNA"/>
</dbReference>
<dbReference type="InterPro" id="IPR006407">
    <property type="entry name" value="GlgB"/>
</dbReference>
<dbReference type="Pfam" id="PF22019">
    <property type="entry name" value="GlgB_N"/>
    <property type="match status" value="1"/>
</dbReference>
<evidence type="ECO:0000256" key="6">
    <source>
        <dbReference type="ARBA" id="ARBA00022676"/>
    </source>
</evidence>
<evidence type="ECO:0000256" key="11">
    <source>
        <dbReference type="PIRSR" id="PIRSR000463-1"/>
    </source>
</evidence>
<feature type="domain" description="Glycosyl hydrolase family 13 catalytic" evidence="12">
    <location>
        <begin position="250"/>
        <end position="622"/>
    </location>
</feature>
<organism evidence="13 14">
    <name type="scientific">Rubellimicrobium rubrum</name>
    <dbReference type="NCBI Taxonomy" id="2585369"/>
    <lineage>
        <taxon>Bacteria</taxon>
        <taxon>Pseudomonadati</taxon>
        <taxon>Pseudomonadota</taxon>
        <taxon>Alphaproteobacteria</taxon>
        <taxon>Rhodobacterales</taxon>
        <taxon>Roseobacteraceae</taxon>
        <taxon>Rubellimicrobium</taxon>
    </lineage>
</organism>
<keyword evidence="14" id="KW-1185">Reference proteome</keyword>
<comment type="similarity">
    <text evidence="4 10">Belongs to the glycosyl hydrolase 13 family. GlgB subfamily.</text>
</comment>
<dbReference type="InterPro" id="IPR014756">
    <property type="entry name" value="Ig_E-set"/>
</dbReference>
<dbReference type="OrthoDB" id="9800174at2"/>
<evidence type="ECO:0000259" key="12">
    <source>
        <dbReference type="SMART" id="SM00642"/>
    </source>
</evidence>